<reference evidence="1 2" key="1">
    <citation type="journal article" date="2018" name="Front. Plant Sci.">
        <title>Red Clover (Trifolium pratense) and Zigzag Clover (T. medium) - A Picture of Genomic Similarities and Differences.</title>
        <authorList>
            <person name="Dluhosova J."/>
            <person name="Istvanek J."/>
            <person name="Nedelnik J."/>
            <person name="Repkova J."/>
        </authorList>
    </citation>
    <scope>NUCLEOTIDE SEQUENCE [LARGE SCALE GENOMIC DNA]</scope>
    <source>
        <strain evidence="2">cv. 10/8</strain>
        <tissue evidence="1">Leaf</tissue>
    </source>
</reference>
<accession>A0A392UVM9</accession>
<protein>
    <submittedName>
        <fullName evidence="1">Uncharacterized protein</fullName>
    </submittedName>
</protein>
<evidence type="ECO:0000313" key="2">
    <source>
        <dbReference type="Proteomes" id="UP000265520"/>
    </source>
</evidence>
<name>A0A392UVM9_9FABA</name>
<evidence type="ECO:0000313" key="1">
    <source>
        <dbReference type="EMBL" id="MCI80078.1"/>
    </source>
</evidence>
<dbReference type="EMBL" id="LXQA010987326">
    <property type="protein sequence ID" value="MCI80078.1"/>
    <property type="molecule type" value="Genomic_DNA"/>
</dbReference>
<dbReference type="AlphaFoldDB" id="A0A392UVM9"/>
<organism evidence="1 2">
    <name type="scientific">Trifolium medium</name>
    <dbReference type="NCBI Taxonomy" id="97028"/>
    <lineage>
        <taxon>Eukaryota</taxon>
        <taxon>Viridiplantae</taxon>
        <taxon>Streptophyta</taxon>
        <taxon>Embryophyta</taxon>
        <taxon>Tracheophyta</taxon>
        <taxon>Spermatophyta</taxon>
        <taxon>Magnoliopsida</taxon>
        <taxon>eudicotyledons</taxon>
        <taxon>Gunneridae</taxon>
        <taxon>Pentapetalae</taxon>
        <taxon>rosids</taxon>
        <taxon>fabids</taxon>
        <taxon>Fabales</taxon>
        <taxon>Fabaceae</taxon>
        <taxon>Papilionoideae</taxon>
        <taxon>50 kb inversion clade</taxon>
        <taxon>NPAAA clade</taxon>
        <taxon>Hologalegina</taxon>
        <taxon>IRL clade</taxon>
        <taxon>Trifolieae</taxon>
        <taxon>Trifolium</taxon>
    </lineage>
</organism>
<feature type="non-terminal residue" evidence="1">
    <location>
        <position position="75"/>
    </location>
</feature>
<sequence>FLPPARRAGADGALRRDAVDVRRFFCHLRVAQARMVRRTSKWKGQLGASVICAPRRRGRRVAQSVRISGALRSFI</sequence>
<dbReference type="Proteomes" id="UP000265520">
    <property type="component" value="Unassembled WGS sequence"/>
</dbReference>
<keyword evidence="2" id="KW-1185">Reference proteome</keyword>
<comment type="caution">
    <text evidence="1">The sequence shown here is derived from an EMBL/GenBank/DDBJ whole genome shotgun (WGS) entry which is preliminary data.</text>
</comment>
<feature type="non-terminal residue" evidence="1">
    <location>
        <position position="1"/>
    </location>
</feature>
<proteinExistence type="predicted"/>